<dbReference type="InterPro" id="IPR014710">
    <property type="entry name" value="RmlC-like_jellyroll"/>
</dbReference>
<dbReference type="KEGG" id="dgg:DGI_1495"/>
<dbReference type="InterPro" id="IPR012318">
    <property type="entry name" value="HTH_CRP"/>
</dbReference>
<dbReference type="InterPro" id="IPR018490">
    <property type="entry name" value="cNMP-bd_dom_sf"/>
</dbReference>
<proteinExistence type="predicted"/>
<evidence type="ECO:0000259" key="4">
    <source>
        <dbReference type="PROSITE" id="PS50042"/>
    </source>
</evidence>
<organism evidence="6 7">
    <name type="scientific">Megalodesulfovibrio gigas (strain ATCC 19364 / DSM 1382 / NCIMB 9332 / VKM B-1759)</name>
    <name type="common">Desulfovibrio gigas</name>
    <dbReference type="NCBI Taxonomy" id="1121448"/>
    <lineage>
        <taxon>Bacteria</taxon>
        <taxon>Pseudomonadati</taxon>
        <taxon>Thermodesulfobacteriota</taxon>
        <taxon>Desulfovibrionia</taxon>
        <taxon>Desulfovibrionales</taxon>
        <taxon>Desulfovibrionaceae</taxon>
        <taxon>Megalodesulfovibrio</taxon>
    </lineage>
</organism>
<dbReference type="AlphaFoldDB" id="T2GAL9"/>
<sequence length="224" mass="24930">MELMRAVGGTSLFQGLAPKQLERLANIATSRQVDKGQIIFTTGEEAKGFYSVATGKVRIFRAVPSGKEHVLHVFGPGEAFGEVAVFKDMRFPATAQALENSRLLFYPRLAFVNTLKDDPDLAMQMLALLSERLKFFVKKIEDLSLKELPSRLAGHFLVLAGSHHKDTFSLDMPKSQLAAYLGALPETLSRALRDMQDRELILVDGRTITLKDRETLELLARGEL</sequence>
<dbReference type="InterPro" id="IPR050397">
    <property type="entry name" value="Env_Response_Regulators"/>
</dbReference>
<dbReference type="Pfam" id="PF13545">
    <property type="entry name" value="HTH_Crp_2"/>
    <property type="match status" value="1"/>
</dbReference>
<dbReference type="eggNOG" id="COG0664">
    <property type="taxonomic scope" value="Bacteria"/>
</dbReference>
<keyword evidence="3" id="KW-0804">Transcription</keyword>
<gene>
    <name evidence="6" type="ORF">DGI_1495</name>
</gene>
<dbReference type="SUPFAM" id="SSF51206">
    <property type="entry name" value="cAMP-binding domain-like"/>
    <property type="match status" value="1"/>
</dbReference>
<dbReference type="STRING" id="1121448.DGI_1495"/>
<protein>
    <submittedName>
        <fullName evidence="6">Putative cAMP-binding protein</fullName>
    </submittedName>
</protein>
<dbReference type="PANTHER" id="PTHR24567:SF74">
    <property type="entry name" value="HTH-TYPE TRANSCRIPTIONAL REGULATOR ARCR"/>
    <property type="match status" value="1"/>
</dbReference>
<reference evidence="6 7" key="1">
    <citation type="journal article" date="2013" name="J. Bacteriol.">
        <title>Roles of HynAB and Ech, the only two hydrogenases found in the model sulfate reducer Desulfovibrio gigas.</title>
        <authorList>
            <person name="Morais-Silva F.O."/>
            <person name="Santos C.I."/>
            <person name="Rodrigues R."/>
            <person name="Pereira I.A."/>
            <person name="Rodrigues-Pousada C."/>
        </authorList>
    </citation>
    <scope>NUCLEOTIDE SEQUENCE [LARGE SCALE GENOMIC DNA]</scope>
    <source>
        <strain evidence="7">ATCC 19364 / DSM 1382 / NCIMB 9332 / VKM B-1759</strain>
    </source>
</reference>
<dbReference type="PROSITE" id="PS50042">
    <property type="entry name" value="CNMP_BINDING_3"/>
    <property type="match status" value="1"/>
</dbReference>
<dbReference type="PANTHER" id="PTHR24567">
    <property type="entry name" value="CRP FAMILY TRANSCRIPTIONAL REGULATORY PROTEIN"/>
    <property type="match status" value="1"/>
</dbReference>
<dbReference type="GO" id="GO:0003700">
    <property type="term" value="F:DNA-binding transcription factor activity"/>
    <property type="evidence" value="ECO:0007669"/>
    <property type="project" value="TreeGrafter"/>
</dbReference>
<dbReference type="Pfam" id="PF00027">
    <property type="entry name" value="cNMP_binding"/>
    <property type="match status" value="1"/>
</dbReference>
<keyword evidence="2" id="KW-0238">DNA-binding</keyword>
<dbReference type="SUPFAM" id="SSF46785">
    <property type="entry name" value="Winged helix' DNA-binding domain"/>
    <property type="match status" value="1"/>
</dbReference>
<reference evidence="7" key="2">
    <citation type="submission" date="2013-07" db="EMBL/GenBank/DDBJ databases">
        <authorList>
            <person name="Morais-Silva F.O."/>
            <person name="Rezende A.M."/>
            <person name="Pimentel C."/>
            <person name="Resende D.M."/>
            <person name="Santos C.I."/>
            <person name="Clemente C."/>
            <person name="de Oliveira L.M."/>
            <person name="da Silva S.M."/>
            <person name="Costa D.A."/>
            <person name="Varela-Raposo A."/>
            <person name="Horacio E.C.A."/>
            <person name="Matos M."/>
            <person name="Flores O."/>
            <person name="Ruiz J.C."/>
            <person name="Rodrigues-Pousada C."/>
        </authorList>
    </citation>
    <scope>NUCLEOTIDE SEQUENCE [LARGE SCALE GENOMIC DNA]</scope>
    <source>
        <strain evidence="7">ATCC 19364 / DSM 1382 / NCIMB 9332 / VKM B-1759</strain>
    </source>
</reference>
<keyword evidence="7" id="KW-1185">Reference proteome</keyword>
<evidence type="ECO:0000313" key="6">
    <source>
        <dbReference type="EMBL" id="AGW13338.1"/>
    </source>
</evidence>
<dbReference type="GO" id="GO:0005829">
    <property type="term" value="C:cytosol"/>
    <property type="evidence" value="ECO:0007669"/>
    <property type="project" value="TreeGrafter"/>
</dbReference>
<dbReference type="HOGENOM" id="CLU_075053_4_0_7"/>
<dbReference type="PATRIC" id="fig|1121448.10.peg.1492"/>
<evidence type="ECO:0000256" key="2">
    <source>
        <dbReference type="ARBA" id="ARBA00023125"/>
    </source>
</evidence>
<dbReference type="InterPro" id="IPR036388">
    <property type="entry name" value="WH-like_DNA-bd_sf"/>
</dbReference>
<dbReference type="Proteomes" id="UP000016587">
    <property type="component" value="Chromosome"/>
</dbReference>
<dbReference type="Gene3D" id="1.10.10.10">
    <property type="entry name" value="Winged helix-like DNA-binding domain superfamily/Winged helix DNA-binding domain"/>
    <property type="match status" value="1"/>
</dbReference>
<evidence type="ECO:0000256" key="3">
    <source>
        <dbReference type="ARBA" id="ARBA00023163"/>
    </source>
</evidence>
<dbReference type="SMART" id="SM00100">
    <property type="entry name" value="cNMP"/>
    <property type="match status" value="1"/>
</dbReference>
<dbReference type="EMBL" id="CP006585">
    <property type="protein sequence ID" value="AGW13338.1"/>
    <property type="molecule type" value="Genomic_DNA"/>
</dbReference>
<dbReference type="InterPro" id="IPR000595">
    <property type="entry name" value="cNMP-bd_dom"/>
</dbReference>
<feature type="domain" description="Cyclic nucleotide-binding" evidence="4">
    <location>
        <begin position="12"/>
        <end position="132"/>
    </location>
</feature>
<dbReference type="GO" id="GO:0003677">
    <property type="term" value="F:DNA binding"/>
    <property type="evidence" value="ECO:0007669"/>
    <property type="project" value="UniProtKB-KW"/>
</dbReference>
<dbReference type="PROSITE" id="PS51063">
    <property type="entry name" value="HTH_CRP_2"/>
    <property type="match status" value="1"/>
</dbReference>
<dbReference type="SMART" id="SM00419">
    <property type="entry name" value="HTH_CRP"/>
    <property type="match status" value="1"/>
</dbReference>
<evidence type="ECO:0000256" key="1">
    <source>
        <dbReference type="ARBA" id="ARBA00023015"/>
    </source>
</evidence>
<keyword evidence="1" id="KW-0805">Transcription regulation</keyword>
<dbReference type="RefSeq" id="WP_021760145.1">
    <property type="nucleotide sequence ID" value="NC_022444.1"/>
</dbReference>
<dbReference type="CDD" id="cd00038">
    <property type="entry name" value="CAP_ED"/>
    <property type="match status" value="1"/>
</dbReference>
<name>T2GAL9_MEGG1</name>
<evidence type="ECO:0000259" key="5">
    <source>
        <dbReference type="PROSITE" id="PS51063"/>
    </source>
</evidence>
<accession>T2GAL9</accession>
<dbReference type="OrthoDB" id="892842at2"/>
<feature type="domain" description="HTH crp-type" evidence="5">
    <location>
        <begin position="146"/>
        <end position="214"/>
    </location>
</feature>
<dbReference type="InterPro" id="IPR036390">
    <property type="entry name" value="WH_DNA-bd_sf"/>
</dbReference>
<dbReference type="Gene3D" id="2.60.120.10">
    <property type="entry name" value="Jelly Rolls"/>
    <property type="match status" value="1"/>
</dbReference>
<evidence type="ECO:0000313" key="7">
    <source>
        <dbReference type="Proteomes" id="UP000016587"/>
    </source>
</evidence>